<comment type="similarity">
    <text evidence="6">Belongs to the WD repeat WDR6 family.</text>
</comment>
<comment type="subcellular location">
    <subcellularLocation>
        <location evidence="1">Cytoplasm</location>
    </subcellularLocation>
</comment>
<dbReference type="STRING" id="1754192.A0A1Y1XQM9"/>
<dbReference type="PANTHER" id="PTHR14344:SF3">
    <property type="entry name" value="WD REPEAT-CONTAINING PROTEIN 6"/>
    <property type="match status" value="1"/>
</dbReference>
<evidence type="ECO:0000256" key="1">
    <source>
        <dbReference type="ARBA" id="ARBA00004496"/>
    </source>
</evidence>
<evidence type="ECO:0000256" key="2">
    <source>
        <dbReference type="ARBA" id="ARBA00022490"/>
    </source>
</evidence>
<feature type="repeat" description="WD" evidence="7">
    <location>
        <begin position="281"/>
        <end position="322"/>
    </location>
</feature>
<dbReference type="GO" id="GO:0030488">
    <property type="term" value="P:tRNA methylation"/>
    <property type="evidence" value="ECO:0007669"/>
    <property type="project" value="TreeGrafter"/>
</dbReference>
<dbReference type="PANTHER" id="PTHR14344">
    <property type="entry name" value="WD REPEAT PROTEIN"/>
    <property type="match status" value="1"/>
</dbReference>
<dbReference type="InterPro" id="IPR001138">
    <property type="entry name" value="Zn2Cys6_DnaBD"/>
</dbReference>
<dbReference type="PROSITE" id="PS50082">
    <property type="entry name" value="WD_REPEATS_2"/>
    <property type="match status" value="2"/>
</dbReference>
<evidence type="ECO:0000256" key="4">
    <source>
        <dbReference type="ARBA" id="ARBA00022694"/>
    </source>
</evidence>
<dbReference type="AlphaFoldDB" id="A0A1Y1XQM9"/>
<keyword evidence="3 7" id="KW-0853">WD repeat</keyword>
<dbReference type="SMART" id="SM00320">
    <property type="entry name" value="WD40"/>
    <property type="match status" value="8"/>
</dbReference>
<organism evidence="8 9">
    <name type="scientific">Anaeromyces robustus</name>
    <dbReference type="NCBI Taxonomy" id="1754192"/>
    <lineage>
        <taxon>Eukaryota</taxon>
        <taxon>Fungi</taxon>
        <taxon>Fungi incertae sedis</taxon>
        <taxon>Chytridiomycota</taxon>
        <taxon>Chytridiomycota incertae sedis</taxon>
        <taxon>Neocallimastigomycetes</taxon>
        <taxon>Neocallimastigales</taxon>
        <taxon>Neocallimastigaceae</taxon>
        <taxon>Anaeromyces</taxon>
    </lineage>
</organism>
<dbReference type="GO" id="GO:0000981">
    <property type="term" value="F:DNA-binding transcription factor activity, RNA polymerase II-specific"/>
    <property type="evidence" value="ECO:0007669"/>
    <property type="project" value="InterPro"/>
</dbReference>
<dbReference type="InterPro" id="IPR051973">
    <property type="entry name" value="tRNA_Anticodon_Mtase-Reg"/>
</dbReference>
<evidence type="ECO:0000256" key="3">
    <source>
        <dbReference type="ARBA" id="ARBA00022574"/>
    </source>
</evidence>
<keyword evidence="4" id="KW-0819">tRNA processing</keyword>
<dbReference type="PROSITE" id="PS50294">
    <property type="entry name" value="WD_REPEATS_REGION"/>
    <property type="match status" value="2"/>
</dbReference>
<evidence type="ECO:0000313" key="9">
    <source>
        <dbReference type="Proteomes" id="UP000193944"/>
    </source>
</evidence>
<accession>A0A1Y1XQM9</accession>
<dbReference type="EMBL" id="MCFG01000002">
    <property type="protein sequence ID" value="ORX88079.1"/>
    <property type="molecule type" value="Genomic_DNA"/>
</dbReference>
<dbReference type="InterPro" id="IPR001680">
    <property type="entry name" value="WD40_rpt"/>
</dbReference>
<sequence>MEKQIIITDKSKVSVVNNKKKRCQVKMACVNCQKACKKCANVRPCSRCIQRGIADTCFDIERKPRRVGVKRGPYKKRRNWKLEILAIIEKKAFASQVTSLQFINEKILIEGTGPYLMFFDIENNINFKSFNIFQHSRVHGIRIVNNENCKLIAAYGSKSLKIFEFDILTIEDQYDVVLTEKASIEVKDWILDAKFLYENKQSNVPTDIALALAHNFVIVYNIDLTEKKYEVHSEINCIIYSAKFYGNTLDTLKMASGTVFNVVILWNVLNKSNKSAIIQEFKGHEGVIFAIDFTDDGKKLCSVSDDRTLRVWTVNDRKSVVLYGHTSRIWDCILTDRYAITVSEDTTCRVWDYHNETCSACWEGHYGKDIWCVAISPNKDIVATGGGDSGVRLWDLKDLEYNRIESSNALKEVSLPEQEMYIDPSIKDTLPKKEFIRNFAQVDDRKTVFITNTGYFLVHDLNKNETSVLYQDMSFCNYSMMNISDCKRIIGSGDLSGNVLLLSPDNLFKPIKWKAHEGKVFDVYFEKSDDPNIIYFFSYNVNNEMLWSEINITDGSNPIVNQKKKIKLSVNTVMCLTYSEKFNVLLMGCRHGSVIVYKINNDDPNETIEPIYRYTHAHGKDAITCITIDRNLSTDDSLVFHSTGRDGNYNQFRLTGNALSNNEIKEQELIKIEEIGKSKITKGWLEKVIIVNNTKLLLGFFQKRFFVYNDDKKYEVMSISCGGAHRKWYFSTESENINKAVFSFYRKEKLYAYLRNIQVQKLFKEEKLQDNLHGKEIRTIKFIDNSIIESDHIKEDMGLLVTGAEDSLLKFLKYDPDKSSIQIHSKSSIRKHTSVIKNLGFSSGINNLLFTSGACEELNVWKLEIKEDTSEMCDSNLYINCVNYVSAPHVSPVTSETRIMDMDIANLSILKLREYANDIGIHLIITGYSDSLTRLWVFDEKSNKFEIIACGKLSNRCILRTKFHFITLNDNTKKLIAFVAATDGQVYLCDCTNIVKKYLDGELSKSKELVSFSKITLHQSGINGLDVHTDINNKQRLIIATGGDDNACSVAFVDISKDNQNKLSVINYKKFTQEFAHSSALTDVKIFNDNYILTISEDQRLNIWSITINEKIEIKLIESKYIDIPDVSCMDIVQISNTKWKVALSGIGIQILYITLN</sequence>
<evidence type="ECO:0000256" key="5">
    <source>
        <dbReference type="ARBA" id="ARBA00022737"/>
    </source>
</evidence>
<reference evidence="8 9" key="1">
    <citation type="submission" date="2016-08" db="EMBL/GenBank/DDBJ databases">
        <title>A Parts List for Fungal Cellulosomes Revealed by Comparative Genomics.</title>
        <authorList>
            <consortium name="DOE Joint Genome Institute"/>
            <person name="Haitjema C.H."/>
            <person name="Gilmore S.P."/>
            <person name="Henske J.K."/>
            <person name="Solomon K.V."/>
            <person name="De Groot R."/>
            <person name="Kuo A."/>
            <person name="Mondo S.J."/>
            <person name="Salamov A.A."/>
            <person name="Labutti K."/>
            <person name="Zhao Z."/>
            <person name="Chiniquy J."/>
            <person name="Barry K."/>
            <person name="Brewer H.M."/>
            <person name="Purvine S.O."/>
            <person name="Wright A.T."/>
            <person name="Boxma B."/>
            <person name="Van Alen T."/>
            <person name="Hackstein J.H."/>
            <person name="Baker S.E."/>
            <person name="Grigoriev I.V."/>
            <person name="O'Malley M.A."/>
        </authorList>
    </citation>
    <scope>NUCLEOTIDE SEQUENCE [LARGE SCALE GENOMIC DNA]</scope>
    <source>
        <strain evidence="8 9">S4</strain>
    </source>
</reference>
<dbReference type="GO" id="GO:0008270">
    <property type="term" value="F:zinc ion binding"/>
    <property type="evidence" value="ECO:0007669"/>
    <property type="project" value="InterPro"/>
</dbReference>
<feature type="repeat" description="WD" evidence="7">
    <location>
        <begin position="370"/>
        <end position="404"/>
    </location>
</feature>
<dbReference type="InterPro" id="IPR019775">
    <property type="entry name" value="WD40_repeat_CS"/>
</dbReference>
<dbReference type="OrthoDB" id="5594999at2759"/>
<keyword evidence="5" id="KW-0677">Repeat</keyword>
<dbReference type="PROSITE" id="PS00678">
    <property type="entry name" value="WD_REPEATS_1"/>
    <property type="match status" value="1"/>
</dbReference>
<dbReference type="Gene3D" id="2.130.10.10">
    <property type="entry name" value="YVTN repeat-like/Quinoprotein amine dehydrogenase"/>
    <property type="match status" value="4"/>
</dbReference>
<keyword evidence="9" id="KW-1185">Reference proteome</keyword>
<protein>
    <submittedName>
        <fullName evidence="8">WD40 repeat-like protein</fullName>
    </submittedName>
</protein>
<evidence type="ECO:0000256" key="6">
    <source>
        <dbReference type="ARBA" id="ARBA00038255"/>
    </source>
</evidence>
<gene>
    <name evidence="8" type="ORF">BCR32DRAFT_288832</name>
</gene>
<dbReference type="SUPFAM" id="SSF50978">
    <property type="entry name" value="WD40 repeat-like"/>
    <property type="match status" value="4"/>
</dbReference>
<keyword evidence="2" id="KW-0963">Cytoplasm</keyword>
<evidence type="ECO:0000256" key="7">
    <source>
        <dbReference type="PROSITE-ProRule" id="PRU00221"/>
    </source>
</evidence>
<dbReference type="InterPro" id="IPR015943">
    <property type="entry name" value="WD40/YVTN_repeat-like_dom_sf"/>
</dbReference>
<evidence type="ECO:0000313" key="8">
    <source>
        <dbReference type="EMBL" id="ORX88079.1"/>
    </source>
</evidence>
<dbReference type="GO" id="GO:0005737">
    <property type="term" value="C:cytoplasm"/>
    <property type="evidence" value="ECO:0007669"/>
    <property type="project" value="UniProtKB-SubCell"/>
</dbReference>
<proteinExistence type="inferred from homology"/>
<dbReference type="InterPro" id="IPR036322">
    <property type="entry name" value="WD40_repeat_dom_sf"/>
</dbReference>
<dbReference type="Proteomes" id="UP000193944">
    <property type="component" value="Unassembled WGS sequence"/>
</dbReference>
<reference evidence="8 9" key="2">
    <citation type="submission" date="2016-08" db="EMBL/GenBank/DDBJ databases">
        <title>Pervasive Adenine N6-methylation of Active Genes in Fungi.</title>
        <authorList>
            <consortium name="DOE Joint Genome Institute"/>
            <person name="Mondo S.J."/>
            <person name="Dannebaum R.O."/>
            <person name="Kuo R.C."/>
            <person name="Labutti K."/>
            <person name="Haridas S."/>
            <person name="Kuo A."/>
            <person name="Salamov A."/>
            <person name="Ahrendt S.R."/>
            <person name="Lipzen A."/>
            <person name="Sullivan W."/>
            <person name="Andreopoulos W.B."/>
            <person name="Clum A."/>
            <person name="Lindquist E."/>
            <person name="Daum C."/>
            <person name="Ramamoorthy G.K."/>
            <person name="Gryganskyi A."/>
            <person name="Culley D."/>
            <person name="Magnuson J.K."/>
            <person name="James T.Y."/>
            <person name="O'Malley M.A."/>
            <person name="Stajich J.E."/>
            <person name="Spatafora J.W."/>
            <person name="Visel A."/>
            <person name="Grigoriev I.V."/>
        </authorList>
    </citation>
    <scope>NUCLEOTIDE SEQUENCE [LARGE SCALE GENOMIC DNA]</scope>
    <source>
        <strain evidence="8 9">S4</strain>
    </source>
</reference>
<dbReference type="Pfam" id="PF00400">
    <property type="entry name" value="WD40"/>
    <property type="match status" value="3"/>
</dbReference>
<comment type="caution">
    <text evidence="8">The sequence shown here is derived from an EMBL/GenBank/DDBJ whole genome shotgun (WGS) entry which is preliminary data.</text>
</comment>
<dbReference type="CDD" id="cd00067">
    <property type="entry name" value="GAL4"/>
    <property type="match status" value="1"/>
</dbReference>
<name>A0A1Y1XQM9_9FUNG</name>